<sequence>MNDFAILLTQSVVSMAESKIFWKHYNLLAILASNLRLKLIIITHKTKNITPFIARHIYEHN</sequence>
<reference key="1">
    <citation type="submission" date="2017-08" db="EMBL/GenBank/DDBJ databases">
        <title>A dynamic microbial community with high functional redundancy inhabits the cold, oxic subseafloor aquifer.</title>
        <authorList>
            <person name="Tully B.J."/>
            <person name="Wheat C.G."/>
            <person name="Glazer B.T."/>
            <person name="Huber J.A."/>
        </authorList>
    </citation>
    <scope>NUCLEOTIDE SEQUENCE [LARGE SCALE GENOMIC DNA]</scope>
</reference>
<evidence type="ECO:0000313" key="1">
    <source>
        <dbReference type="EMBL" id="PCJ02985.1"/>
    </source>
</evidence>
<name>A0A2A4Z7N5_9PROT</name>
<accession>A0A2A4Z7N5</accession>
<gene>
    <name evidence="1" type="ORF">COB13_03310</name>
</gene>
<reference evidence="1" key="2">
    <citation type="journal article" date="2018" name="ISME J.">
        <title>A dynamic microbial community with high functional redundancy inhabits the cold, oxic subseafloor aquifer.</title>
        <authorList>
            <person name="Tully B.J."/>
            <person name="Wheat C.G."/>
            <person name="Glazer B.T."/>
            <person name="Huber J.A."/>
        </authorList>
    </citation>
    <scope>NUCLEOTIDE SEQUENCE</scope>
    <source>
        <strain evidence="1">NORP83</strain>
    </source>
</reference>
<proteinExistence type="predicted"/>
<dbReference type="EMBL" id="NVUS01000003">
    <property type="protein sequence ID" value="PCJ02985.1"/>
    <property type="molecule type" value="Genomic_DNA"/>
</dbReference>
<organism evidence="1">
    <name type="scientific">OCS116 cluster bacterium</name>
    <dbReference type="NCBI Taxonomy" id="2030921"/>
    <lineage>
        <taxon>Bacteria</taxon>
        <taxon>Pseudomonadati</taxon>
        <taxon>Pseudomonadota</taxon>
        <taxon>Alphaproteobacteria</taxon>
        <taxon>OCS116 cluster</taxon>
    </lineage>
</organism>
<protein>
    <submittedName>
        <fullName evidence="1">Uncharacterized protein</fullName>
    </submittedName>
</protein>
<dbReference type="AlphaFoldDB" id="A0A2A4Z7N5"/>
<comment type="caution">
    <text evidence="1">The sequence shown here is derived from an EMBL/GenBank/DDBJ whole genome shotgun (WGS) entry which is preliminary data.</text>
</comment>